<evidence type="ECO:0000256" key="2">
    <source>
        <dbReference type="ARBA" id="ARBA00022837"/>
    </source>
</evidence>
<gene>
    <name evidence="4" type="ORF">J5N97_013777</name>
</gene>
<dbReference type="InterPro" id="IPR011992">
    <property type="entry name" value="EF-hand-dom_pair"/>
</dbReference>
<dbReference type="Proteomes" id="UP001085076">
    <property type="component" value="Miscellaneous, Linkage group lg03"/>
</dbReference>
<dbReference type="SUPFAM" id="SSF47473">
    <property type="entry name" value="EF-hand"/>
    <property type="match status" value="3"/>
</dbReference>
<feature type="domain" description="EF-hand" evidence="3">
    <location>
        <begin position="287"/>
        <end position="318"/>
    </location>
</feature>
<organism evidence="4 5">
    <name type="scientific">Dioscorea zingiberensis</name>
    <dbReference type="NCBI Taxonomy" id="325984"/>
    <lineage>
        <taxon>Eukaryota</taxon>
        <taxon>Viridiplantae</taxon>
        <taxon>Streptophyta</taxon>
        <taxon>Embryophyta</taxon>
        <taxon>Tracheophyta</taxon>
        <taxon>Spermatophyta</taxon>
        <taxon>Magnoliopsida</taxon>
        <taxon>Liliopsida</taxon>
        <taxon>Dioscoreales</taxon>
        <taxon>Dioscoreaceae</taxon>
        <taxon>Dioscorea</taxon>
    </lineage>
</organism>
<protein>
    <recommendedName>
        <fullName evidence="3">EF-hand domain-containing protein</fullName>
    </recommendedName>
</protein>
<evidence type="ECO:0000313" key="4">
    <source>
        <dbReference type="EMBL" id="KAJ0978303.1"/>
    </source>
</evidence>
<feature type="domain" description="EF-hand" evidence="3">
    <location>
        <begin position="45"/>
        <end position="80"/>
    </location>
</feature>
<evidence type="ECO:0000256" key="1">
    <source>
        <dbReference type="ARBA" id="ARBA00022737"/>
    </source>
</evidence>
<dbReference type="PROSITE" id="PS00303">
    <property type="entry name" value="S100_CABP"/>
    <property type="match status" value="2"/>
</dbReference>
<dbReference type="GO" id="GO:0043226">
    <property type="term" value="C:organelle"/>
    <property type="evidence" value="ECO:0007669"/>
    <property type="project" value="UniProtKB-ARBA"/>
</dbReference>
<evidence type="ECO:0000259" key="3">
    <source>
        <dbReference type="PROSITE" id="PS50222"/>
    </source>
</evidence>
<keyword evidence="1" id="KW-0677">Repeat</keyword>
<dbReference type="InterPro" id="IPR001751">
    <property type="entry name" value="S100/CaBP7/8-like_CS"/>
</dbReference>
<dbReference type="AlphaFoldDB" id="A0A9D5HJ59"/>
<feature type="domain" description="EF-hand" evidence="3">
    <location>
        <begin position="16"/>
        <end position="43"/>
    </location>
</feature>
<dbReference type="GO" id="GO:0005509">
    <property type="term" value="F:calcium ion binding"/>
    <property type="evidence" value="ECO:0007669"/>
    <property type="project" value="InterPro"/>
</dbReference>
<proteinExistence type="predicted"/>
<comment type="caution">
    <text evidence="4">The sequence shown here is derived from an EMBL/GenBank/DDBJ whole genome shotgun (WGS) entry which is preliminary data.</text>
</comment>
<dbReference type="InterPro" id="IPR050145">
    <property type="entry name" value="Centrin_CML-like"/>
</dbReference>
<dbReference type="Pfam" id="PF13499">
    <property type="entry name" value="EF-hand_7"/>
    <property type="match status" value="3"/>
</dbReference>
<name>A0A9D5HJ59_9LILI</name>
<keyword evidence="2" id="KW-0106">Calcium</keyword>
<dbReference type="Gene3D" id="1.10.238.10">
    <property type="entry name" value="EF-hand"/>
    <property type="match status" value="5"/>
</dbReference>
<evidence type="ECO:0000313" key="5">
    <source>
        <dbReference type="Proteomes" id="UP001085076"/>
    </source>
</evidence>
<dbReference type="CDD" id="cd00051">
    <property type="entry name" value="EFh"/>
    <property type="match status" value="3"/>
</dbReference>
<dbReference type="PROSITE" id="PS00018">
    <property type="entry name" value="EF_HAND_1"/>
    <property type="match status" value="5"/>
</dbReference>
<sequence length="318" mass="36268">MAAPSSTSKFINFEPVFHQFDKDNNGKLSLAELQHCMRTTIGEEMSLQDAEVLVQSLDTDGDGLLDFHEFIKLLNMEEDEEKELKEAFGMYIVEDGGFITAKSLKRTLSRLGTSRDIEDYFHEFINMEDEEKELKEAFGMYIVEDEGFITAKSLKRTLSRIGTSRDIEDLTLMAAPSSTSKFVKFEPVFHQFDKDNNGKLSLAELQHCMRTTVGEEMSLQDAEVLVQSLDTDGDGLLDFHEFIKLLNMEEDEEKELKEAFEMYIVDDGGFITAKSLKRTLSRLGTSRDIEDYKAMISSFDLNGDGVLSFEEFKLMMML</sequence>
<dbReference type="PANTHER" id="PTHR23050">
    <property type="entry name" value="CALCIUM BINDING PROTEIN"/>
    <property type="match status" value="1"/>
</dbReference>
<feature type="domain" description="EF-hand" evidence="3">
    <location>
        <begin position="188"/>
        <end position="215"/>
    </location>
</feature>
<dbReference type="InterPro" id="IPR018247">
    <property type="entry name" value="EF_Hand_1_Ca_BS"/>
</dbReference>
<dbReference type="EMBL" id="JAGGNH010000003">
    <property type="protein sequence ID" value="KAJ0978303.1"/>
    <property type="molecule type" value="Genomic_DNA"/>
</dbReference>
<reference evidence="4" key="2">
    <citation type="journal article" date="2022" name="Hortic Res">
        <title>The genome of Dioscorea zingiberensis sheds light on the biosynthesis, origin and evolution of the medicinally important diosgenin saponins.</title>
        <authorList>
            <person name="Li Y."/>
            <person name="Tan C."/>
            <person name="Li Z."/>
            <person name="Guo J."/>
            <person name="Li S."/>
            <person name="Chen X."/>
            <person name="Wang C."/>
            <person name="Dai X."/>
            <person name="Yang H."/>
            <person name="Song W."/>
            <person name="Hou L."/>
            <person name="Xu J."/>
            <person name="Tong Z."/>
            <person name="Xu A."/>
            <person name="Yuan X."/>
            <person name="Wang W."/>
            <person name="Yang Q."/>
            <person name="Chen L."/>
            <person name="Sun Z."/>
            <person name="Wang K."/>
            <person name="Pan B."/>
            <person name="Chen J."/>
            <person name="Bao Y."/>
            <person name="Liu F."/>
            <person name="Qi X."/>
            <person name="Gang D.R."/>
            <person name="Wen J."/>
            <person name="Li J."/>
        </authorList>
    </citation>
    <scope>NUCLEOTIDE SEQUENCE</scope>
    <source>
        <strain evidence="4">Dzin_1.0</strain>
    </source>
</reference>
<dbReference type="InterPro" id="IPR002048">
    <property type="entry name" value="EF_hand_dom"/>
</dbReference>
<dbReference type="OrthoDB" id="26525at2759"/>
<dbReference type="FunFam" id="1.10.238.10:FF:000178">
    <property type="entry name" value="Calmodulin-2 A"/>
    <property type="match status" value="2"/>
</dbReference>
<reference evidence="4" key="1">
    <citation type="submission" date="2021-03" db="EMBL/GenBank/DDBJ databases">
        <authorList>
            <person name="Li Z."/>
            <person name="Yang C."/>
        </authorList>
    </citation>
    <scope>NUCLEOTIDE SEQUENCE</scope>
    <source>
        <strain evidence="4">Dzin_1.0</strain>
        <tissue evidence="4">Leaf</tissue>
    </source>
</reference>
<dbReference type="SMART" id="SM00054">
    <property type="entry name" value="EFh"/>
    <property type="match status" value="8"/>
</dbReference>
<keyword evidence="5" id="KW-1185">Reference proteome</keyword>
<accession>A0A9D5HJ59</accession>
<feature type="domain" description="EF-hand" evidence="3">
    <location>
        <begin position="217"/>
        <end position="252"/>
    </location>
</feature>
<dbReference type="PROSITE" id="PS50222">
    <property type="entry name" value="EF_HAND_2"/>
    <property type="match status" value="5"/>
</dbReference>